<evidence type="ECO:0000256" key="7">
    <source>
        <dbReference type="ARBA" id="ARBA00019179"/>
    </source>
</evidence>
<organism evidence="18 19">
    <name type="scientific">Candidatus Gemmiger excrementipullorum</name>
    <dbReference type="NCBI Taxonomy" id="2838610"/>
    <lineage>
        <taxon>Bacteria</taxon>
        <taxon>Bacillati</taxon>
        <taxon>Bacillota</taxon>
        <taxon>Clostridia</taxon>
        <taxon>Eubacteriales</taxon>
        <taxon>Gemmiger</taxon>
    </lineage>
</organism>
<evidence type="ECO:0000256" key="5">
    <source>
        <dbReference type="ARBA" id="ARBA00007383"/>
    </source>
</evidence>
<dbReference type="NCBIfam" id="NF000596">
    <property type="entry name" value="PRK00015.1-4"/>
    <property type="match status" value="1"/>
</dbReference>
<dbReference type="Proteomes" id="UP000886751">
    <property type="component" value="Unassembled WGS sequence"/>
</dbReference>
<comment type="cofactor">
    <cofactor evidence="2">
        <name>Mg(2+)</name>
        <dbReference type="ChEBI" id="CHEBI:18420"/>
    </cofactor>
</comment>
<dbReference type="InterPro" id="IPR024567">
    <property type="entry name" value="RNase_HII/HIII_dom"/>
</dbReference>
<dbReference type="Pfam" id="PF01351">
    <property type="entry name" value="RNase_HII"/>
    <property type="match status" value="1"/>
</dbReference>
<evidence type="ECO:0000256" key="6">
    <source>
        <dbReference type="ARBA" id="ARBA00012180"/>
    </source>
</evidence>
<evidence type="ECO:0000256" key="11">
    <source>
        <dbReference type="ARBA" id="ARBA00022759"/>
    </source>
</evidence>
<evidence type="ECO:0000259" key="17">
    <source>
        <dbReference type="PROSITE" id="PS51975"/>
    </source>
</evidence>
<comment type="caution">
    <text evidence="18">The sequence shown here is derived from an EMBL/GenBank/DDBJ whole genome shotgun (WGS) entry which is preliminary data.</text>
</comment>
<dbReference type="NCBIfam" id="NF000595">
    <property type="entry name" value="PRK00015.1-3"/>
    <property type="match status" value="1"/>
</dbReference>
<dbReference type="GO" id="GO:0043137">
    <property type="term" value="P:DNA replication, removal of RNA primer"/>
    <property type="evidence" value="ECO:0007669"/>
    <property type="project" value="TreeGrafter"/>
</dbReference>
<gene>
    <name evidence="14 18" type="primary">rnhB</name>
    <name evidence="18" type="ORF">H9846_06265</name>
</gene>
<evidence type="ECO:0000256" key="2">
    <source>
        <dbReference type="ARBA" id="ARBA00001946"/>
    </source>
</evidence>
<dbReference type="InterPro" id="IPR036397">
    <property type="entry name" value="RNaseH_sf"/>
</dbReference>
<evidence type="ECO:0000256" key="12">
    <source>
        <dbReference type="ARBA" id="ARBA00022801"/>
    </source>
</evidence>
<evidence type="ECO:0000313" key="19">
    <source>
        <dbReference type="Proteomes" id="UP000886751"/>
    </source>
</evidence>
<evidence type="ECO:0000256" key="4">
    <source>
        <dbReference type="ARBA" id="ARBA00004496"/>
    </source>
</evidence>
<dbReference type="GO" id="GO:0003723">
    <property type="term" value="F:RNA binding"/>
    <property type="evidence" value="ECO:0007669"/>
    <property type="project" value="UniProtKB-UniRule"/>
</dbReference>
<feature type="domain" description="RNase H type-2" evidence="17">
    <location>
        <begin position="26"/>
        <end position="214"/>
    </location>
</feature>
<accession>A0A9D1Y0L8</accession>
<dbReference type="CDD" id="cd07182">
    <property type="entry name" value="RNase_HII_bacteria_HII_like"/>
    <property type="match status" value="1"/>
</dbReference>
<evidence type="ECO:0000256" key="9">
    <source>
        <dbReference type="ARBA" id="ARBA00022722"/>
    </source>
</evidence>
<keyword evidence="8 14" id="KW-0963">Cytoplasm</keyword>
<dbReference type="Gene3D" id="3.30.420.10">
    <property type="entry name" value="Ribonuclease H-like superfamily/Ribonuclease H"/>
    <property type="match status" value="1"/>
</dbReference>
<evidence type="ECO:0000256" key="15">
    <source>
        <dbReference type="PROSITE-ProRule" id="PRU01319"/>
    </source>
</evidence>
<evidence type="ECO:0000256" key="10">
    <source>
        <dbReference type="ARBA" id="ARBA00022723"/>
    </source>
</evidence>
<evidence type="ECO:0000256" key="16">
    <source>
        <dbReference type="RuleBase" id="RU003515"/>
    </source>
</evidence>
<sequence>MPGTARAKKGNEELYAFDARMRERFGVVCGVDEAGRGPLCGPVCCAAVILDPQDPIEGVNDSKKLSEKRREALYEEITRRALAWQVVFVPPQEIDEKNILWATMDGMAQAVAGLSIRPAYVLVDGNRCPPGLDVPAQAVVKGDANSASIAAASILAKVSRDRYMQELDKQYPQYQLARHKGYPTALHYQLLEQYGIQPFYRRSFLKKQGYWHGK</sequence>
<dbReference type="NCBIfam" id="NF000594">
    <property type="entry name" value="PRK00015.1-1"/>
    <property type="match status" value="1"/>
</dbReference>
<evidence type="ECO:0000256" key="13">
    <source>
        <dbReference type="ARBA" id="ARBA00023211"/>
    </source>
</evidence>
<name>A0A9D1Y0L8_9FIRM</name>
<dbReference type="GO" id="GO:0030145">
    <property type="term" value="F:manganese ion binding"/>
    <property type="evidence" value="ECO:0007669"/>
    <property type="project" value="UniProtKB-UniRule"/>
</dbReference>
<keyword evidence="13 14" id="KW-0464">Manganese</keyword>
<keyword evidence="10 14" id="KW-0479">Metal-binding</keyword>
<reference evidence="18" key="1">
    <citation type="journal article" date="2021" name="PeerJ">
        <title>Extensive microbial diversity within the chicken gut microbiome revealed by metagenomics and culture.</title>
        <authorList>
            <person name="Gilroy R."/>
            <person name="Ravi A."/>
            <person name="Getino M."/>
            <person name="Pursley I."/>
            <person name="Horton D.L."/>
            <person name="Alikhan N.F."/>
            <person name="Baker D."/>
            <person name="Gharbi K."/>
            <person name="Hall N."/>
            <person name="Watson M."/>
            <person name="Adriaenssens E.M."/>
            <person name="Foster-Nyarko E."/>
            <person name="Jarju S."/>
            <person name="Secka A."/>
            <person name="Antonio M."/>
            <person name="Oren A."/>
            <person name="Chaudhuri R.R."/>
            <person name="La Ragione R."/>
            <person name="Hildebrand F."/>
            <person name="Pallen M.J."/>
        </authorList>
    </citation>
    <scope>NUCLEOTIDE SEQUENCE</scope>
    <source>
        <strain evidence="18">ChiHecec2B26-7398</strain>
    </source>
</reference>
<feature type="binding site" evidence="14 15">
    <location>
        <position position="33"/>
    </location>
    <ligand>
        <name>a divalent metal cation</name>
        <dbReference type="ChEBI" id="CHEBI:60240"/>
    </ligand>
</feature>
<evidence type="ECO:0000256" key="14">
    <source>
        <dbReference type="HAMAP-Rule" id="MF_00052"/>
    </source>
</evidence>
<dbReference type="InterPro" id="IPR001352">
    <property type="entry name" value="RNase_HII/HIII"/>
</dbReference>
<keyword evidence="11 14" id="KW-0255">Endonuclease</keyword>
<evidence type="ECO:0000256" key="3">
    <source>
        <dbReference type="ARBA" id="ARBA00004065"/>
    </source>
</evidence>
<comment type="similarity">
    <text evidence="5 14 16">Belongs to the RNase HII family.</text>
</comment>
<protein>
    <recommendedName>
        <fullName evidence="7 14">Ribonuclease HII</fullName>
        <shortName evidence="14">RNase HII</shortName>
        <ecNumber evidence="6 14">3.1.26.4</ecNumber>
    </recommendedName>
</protein>
<evidence type="ECO:0000256" key="8">
    <source>
        <dbReference type="ARBA" id="ARBA00022490"/>
    </source>
</evidence>
<evidence type="ECO:0000256" key="1">
    <source>
        <dbReference type="ARBA" id="ARBA00000077"/>
    </source>
</evidence>
<feature type="binding site" evidence="14 15">
    <location>
        <position position="124"/>
    </location>
    <ligand>
        <name>a divalent metal cation</name>
        <dbReference type="ChEBI" id="CHEBI:60240"/>
    </ligand>
</feature>
<dbReference type="SUPFAM" id="SSF53098">
    <property type="entry name" value="Ribonuclease H-like"/>
    <property type="match status" value="1"/>
</dbReference>
<reference evidence="18" key="2">
    <citation type="submission" date="2021-04" db="EMBL/GenBank/DDBJ databases">
        <authorList>
            <person name="Gilroy R."/>
        </authorList>
    </citation>
    <scope>NUCLEOTIDE SEQUENCE</scope>
    <source>
        <strain evidence="18">ChiHecec2B26-7398</strain>
    </source>
</reference>
<dbReference type="PANTHER" id="PTHR10954">
    <property type="entry name" value="RIBONUCLEASE H2 SUBUNIT A"/>
    <property type="match status" value="1"/>
</dbReference>
<comment type="function">
    <text evidence="3 14 16">Endonuclease that specifically degrades the RNA of RNA-DNA hybrids.</text>
</comment>
<dbReference type="GO" id="GO:0005737">
    <property type="term" value="C:cytoplasm"/>
    <property type="evidence" value="ECO:0007669"/>
    <property type="project" value="UniProtKB-SubCell"/>
</dbReference>
<keyword evidence="12 14" id="KW-0378">Hydrolase</keyword>
<dbReference type="PANTHER" id="PTHR10954:SF18">
    <property type="entry name" value="RIBONUCLEASE HII"/>
    <property type="match status" value="1"/>
</dbReference>
<dbReference type="EMBL" id="DXEI01000092">
    <property type="protein sequence ID" value="HIX95043.1"/>
    <property type="molecule type" value="Genomic_DNA"/>
</dbReference>
<dbReference type="GO" id="GO:0004523">
    <property type="term" value="F:RNA-DNA hybrid ribonuclease activity"/>
    <property type="evidence" value="ECO:0007669"/>
    <property type="project" value="UniProtKB-UniRule"/>
</dbReference>
<dbReference type="GO" id="GO:0032299">
    <property type="term" value="C:ribonuclease H2 complex"/>
    <property type="evidence" value="ECO:0007669"/>
    <property type="project" value="TreeGrafter"/>
</dbReference>
<dbReference type="InterPro" id="IPR022898">
    <property type="entry name" value="RNase_HII"/>
</dbReference>
<dbReference type="PROSITE" id="PS51975">
    <property type="entry name" value="RNASE_H_2"/>
    <property type="match status" value="1"/>
</dbReference>
<dbReference type="GO" id="GO:0006298">
    <property type="term" value="P:mismatch repair"/>
    <property type="evidence" value="ECO:0007669"/>
    <property type="project" value="TreeGrafter"/>
</dbReference>
<dbReference type="AlphaFoldDB" id="A0A9D1Y0L8"/>
<comment type="cofactor">
    <cofactor evidence="14 15">
        <name>Mn(2+)</name>
        <dbReference type="ChEBI" id="CHEBI:29035"/>
    </cofactor>
    <cofactor evidence="14 15">
        <name>Mg(2+)</name>
        <dbReference type="ChEBI" id="CHEBI:18420"/>
    </cofactor>
    <text evidence="14 15">Manganese or magnesium. Binds 1 divalent metal ion per monomer in the absence of substrate. May bind a second metal ion after substrate binding.</text>
</comment>
<evidence type="ECO:0000313" key="18">
    <source>
        <dbReference type="EMBL" id="HIX95043.1"/>
    </source>
</evidence>
<feature type="binding site" evidence="14 15">
    <location>
        <position position="32"/>
    </location>
    <ligand>
        <name>a divalent metal cation</name>
        <dbReference type="ChEBI" id="CHEBI:60240"/>
    </ligand>
</feature>
<comment type="catalytic activity">
    <reaction evidence="1 14 15 16">
        <text>Endonucleolytic cleavage to 5'-phosphomonoester.</text>
        <dbReference type="EC" id="3.1.26.4"/>
    </reaction>
</comment>
<dbReference type="HAMAP" id="MF_00052_B">
    <property type="entry name" value="RNase_HII_B"/>
    <property type="match status" value="1"/>
</dbReference>
<dbReference type="InterPro" id="IPR012337">
    <property type="entry name" value="RNaseH-like_sf"/>
</dbReference>
<keyword evidence="9 14" id="KW-0540">Nuclease</keyword>
<comment type="subcellular location">
    <subcellularLocation>
        <location evidence="4 14">Cytoplasm</location>
    </subcellularLocation>
</comment>
<proteinExistence type="inferred from homology"/>
<dbReference type="EC" id="3.1.26.4" evidence="6 14"/>
<dbReference type="FunFam" id="3.30.420.10:FF:000006">
    <property type="entry name" value="Ribonuclease HII"/>
    <property type="match status" value="1"/>
</dbReference>